<dbReference type="InterPro" id="IPR025283">
    <property type="entry name" value="DUF4042"/>
</dbReference>
<dbReference type="Gene3D" id="1.25.10.10">
    <property type="entry name" value="Leucine-rich Repeat Variant"/>
    <property type="match status" value="1"/>
</dbReference>
<dbReference type="Pfam" id="PF13251">
    <property type="entry name" value="DUF4042"/>
    <property type="match status" value="1"/>
</dbReference>
<feature type="domain" description="DUF4042" evidence="3">
    <location>
        <begin position="361"/>
        <end position="536"/>
    </location>
</feature>
<dbReference type="Proteomes" id="UP001431783">
    <property type="component" value="Unassembled WGS sequence"/>
</dbReference>
<proteinExistence type="predicted"/>
<evidence type="ECO:0000313" key="4">
    <source>
        <dbReference type="EMBL" id="KAK9885381.1"/>
    </source>
</evidence>
<feature type="region of interest" description="Disordered" evidence="2">
    <location>
        <begin position="546"/>
        <end position="583"/>
    </location>
</feature>
<evidence type="ECO:0000256" key="2">
    <source>
        <dbReference type="SAM" id="MobiDB-lite"/>
    </source>
</evidence>
<dbReference type="PANTHER" id="PTHR13366">
    <property type="entry name" value="MALARIA ANTIGEN-RELATED"/>
    <property type="match status" value="1"/>
</dbReference>
<dbReference type="InterPro" id="IPR052107">
    <property type="entry name" value="HEAT6"/>
</dbReference>
<protein>
    <recommendedName>
        <fullName evidence="1">HEAT repeat-containing protein 6</fullName>
    </recommendedName>
</protein>
<evidence type="ECO:0000259" key="3">
    <source>
        <dbReference type="Pfam" id="PF13251"/>
    </source>
</evidence>
<feature type="region of interest" description="Disordered" evidence="2">
    <location>
        <begin position="281"/>
        <end position="301"/>
    </location>
</feature>
<dbReference type="AlphaFoldDB" id="A0AAW1UX13"/>
<dbReference type="InterPro" id="IPR011989">
    <property type="entry name" value="ARM-like"/>
</dbReference>
<comment type="caution">
    <text evidence="4">The sequence shown here is derived from an EMBL/GenBank/DDBJ whole genome shotgun (WGS) entry which is preliminary data.</text>
</comment>
<gene>
    <name evidence="4" type="ORF">WA026_010880</name>
</gene>
<feature type="compositionally biased region" description="Basic residues" evidence="2">
    <location>
        <begin position="281"/>
        <end position="297"/>
    </location>
</feature>
<keyword evidence="5" id="KW-1185">Reference proteome</keyword>
<reference evidence="4 5" key="1">
    <citation type="submission" date="2023-03" db="EMBL/GenBank/DDBJ databases">
        <title>Genome insight into feeding habits of ladybird beetles.</title>
        <authorList>
            <person name="Li H.-S."/>
            <person name="Huang Y.-H."/>
            <person name="Pang H."/>
        </authorList>
    </citation>
    <scope>NUCLEOTIDE SEQUENCE [LARGE SCALE GENOMIC DNA]</scope>
    <source>
        <strain evidence="4">SYSU_2023b</strain>
        <tissue evidence="4">Whole body</tissue>
    </source>
</reference>
<dbReference type="InterPro" id="IPR016024">
    <property type="entry name" value="ARM-type_fold"/>
</dbReference>
<organism evidence="4 5">
    <name type="scientific">Henosepilachna vigintioctopunctata</name>
    <dbReference type="NCBI Taxonomy" id="420089"/>
    <lineage>
        <taxon>Eukaryota</taxon>
        <taxon>Metazoa</taxon>
        <taxon>Ecdysozoa</taxon>
        <taxon>Arthropoda</taxon>
        <taxon>Hexapoda</taxon>
        <taxon>Insecta</taxon>
        <taxon>Pterygota</taxon>
        <taxon>Neoptera</taxon>
        <taxon>Endopterygota</taxon>
        <taxon>Coleoptera</taxon>
        <taxon>Polyphaga</taxon>
        <taxon>Cucujiformia</taxon>
        <taxon>Coccinelloidea</taxon>
        <taxon>Coccinellidae</taxon>
        <taxon>Epilachninae</taxon>
        <taxon>Epilachnini</taxon>
        <taxon>Henosepilachna</taxon>
    </lineage>
</organism>
<sequence>MTTLIDEREKFKALTSKIGHLFIERSEGDWKLLNKTLEDLNALNYKNALVENPIKAILLINQCCSNIPIDEELLIPKCCRLITNLITLQKIIVEGRTLNIAIQWCLKILSNVKKKESLNLDVLIALDSLLRHNSENIQPFISDIMSARGPILSMVETDKSTETLRYCLQCIESCTVIQENTSCEDNRHPHFEKCESIFTKHLCIPKNLKDITEMKIIIICLRGLENIVSQNSYVNSEKLGIVLGIIKSFMLLGIKNCNFLPPKLILPSALSIPEPSTGVNRLKKGGKITKQRKHRIPKKEGTRKSEEWMQCNLNLENESTSTSIDKYTVSKFCPFQLVTSDSDFSDTEANKSVNTSKLESRIRQISLSLFFTVAKNTEKNIMFSFWSSFIPENSLSGKHYLTTCILEDPSPKGRTAALNVLLYLLTTSKQYLSQAESSNRSTSFTPFSVILGYMIIELHHFLSLALSEKVLPVLAQVLKCYAALVQASPYHRLNAGLITKVVRSMKQLIHYKDPTIQVGALIVIGCILASEPVVAETKNLFLHSKNKESNEVSERNQPSTTNEEDFRYAEFSSDEEEEKSEFDTDNKTLPWILERCLKNLSVFTPDDVPDQAPAPVKLESVQVISSMCGNYFDCLIYPFLGPIGKALNDCLCCKYIDLKLHGGRAIDFIGQSMDQYLSGLGVCGDEMVTPGLTFWQTLINGSLTILLQSEQKAALRAVGCDCLGSIGSHIFERLPGDKQILCVTLLFACSRDEENIVRGSALRALGIIVLYPTLREDPGFVVDTAEAIYRSFLDENLSVRIKSSWSLGNLSDALVLNSVNEDLEEFPHSLLLRLLEKSVAACNDNDKIKMNVVRSIGNLLQLITSDLAGKRKFKDIVELAVDCLIRNATTGSNMKVRWNSCYAIGNALKNCALCSENSECLGKLFAVLNELVISFRNFKVRTNAALALSSPARRKFYGVHFVTTWRALLTALENSQNINDYSEYQHRDQLVIQICLTLGHLVTLLENDDLPCLHESLRLFFDTLKSQMKRVNETLIPEQSNKIFSAAVHLKTLGRSNLNIEGSEALTALKNVFIENF</sequence>
<accession>A0AAW1UX13</accession>
<dbReference type="PANTHER" id="PTHR13366:SF0">
    <property type="entry name" value="HEAT REPEAT-CONTAINING PROTEIN 6"/>
    <property type="match status" value="1"/>
</dbReference>
<dbReference type="SUPFAM" id="SSF48371">
    <property type="entry name" value="ARM repeat"/>
    <property type="match status" value="1"/>
</dbReference>
<evidence type="ECO:0000256" key="1">
    <source>
        <dbReference type="ARBA" id="ARBA00015263"/>
    </source>
</evidence>
<evidence type="ECO:0000313" key="5">
    <source>
        <dbReference type="Proteomes" id="UP001431783"/>
    </source>
</evidence>
<dbReference type="EMBL" id="JARQZJ010000095">
    <property type="protein sequence ID" value="KAK9885381.1"/>
    <property type="molecule type" value="Genomic_DNA"/>
</dbReference>
<name>A0AAW1UX13_9CUCU</name>